<evidence type="ECO:0000313" key="3">
    <source>
        <dbReference type="Proteomes" id="UP000662783"/>
    </source>
</evidence>
<dbReference type="AlphaFoldDB" id="A0A975A1B4"/>
<feature type="chain" id="PRO_5036686165" evidence="1">
    <location>
        <begin position="20"/>
        <end position="225"/>
    </location>
</feature>
<gene>
    <name evidence="2" type="ORF">JR347_17455</name>
</gene>
<dbReference type="InterPro" id="IPR036514">
    <property type="entry name" value="SGNH_hydro_sf"/>
</dbReference>
<organism evidence="2 3">
    <name type="scientific">Fulvivirga lutea</name>
    <dbReference type="NCBI Taxonomy" id="2810512"/>
    <lineage>
        <taxon>Bacteria</taxon>
        <taxon>Pseudomonadati</taxon>
        <taxon>Bacteroidota</taxon>
        <taxon>Cytophagia</taxon>
        <taxon>Cytophagales</taxon>
        <taxon>Fulvivirgaceae</taxon>
        <taxon>Fulvivirga</taxon>
    </lineage>
</organism>
<dbReference type="EMBL" id="CP070608">
    <property type="protein sequence ID" value="QSE97347.1"/>
    <property type="molecule type" value="Genomic_DNA"/>
</dbReference>
<protein>
    <submittedName>
        <fullName evidence="2">SGNH/GDSL hydrolase family protein</fullName>
    </submittedName>
</protein>
<dbReference type="PROSITE" id="PS51257">
    <property type="entry name" value="PROKAR_LIPOPROTEIN"/>
    <property type="match status" value="1"/>
</dbReference>
<accession>A0A975A1B4</accession>
<keyword evidence="2" id="KW-0378">Hydrolase</keyword>
<dbReference type="GO" id="GO:0016788">
    <property type="term" value="F:hydrolase activity, acting on ester bonds"/>
    <property type="evidence" value="ECO:0007669"/>
    <property type="project" value="UniProtKB-ARBA"/>
</dbReference>
<dbReference type="RefSeq" id="WP_205721858.1">
    <property type="nucleotide sequence ID" value="NZ_CP070608.1"/>
</dbReference>
<reference evidence="2" key="1">
    <citation type="submission" date="2021-02" db="EMBL/GenBank/DDBJ databases">
        <title>Fulvivirga sp. S481 isolated from sea water.</title>
        <authorList>
            <person name="Bae S.S."/>
            <person name="Baek K."/>
        </authorList>
    </citation>
    <scope>NUCLEOTIDE SEQUENCE</scope>
    <source>
        <strain evidence="2">S481</strain>
    </source>
</reference>
<dbReference type="SUPFAM" id="SSF52266">
    <property type="entry name" value="SGNH hydrolase"/>
    <property type="match status" value="1"/>
</dbReference>
<dbReference type="Proteomes" id="UP000662783">
    <property type="component" value="Chromosome"/>
</dbReference>
<feature type="signal peptide" evidence="1">
    <location>
        <begin position="1"/>
        <end position="19"/>
    </location>
</feature>
<evidence type="ECO:0000256" key="1">
    <source>
        <dbReference type="SAM" id="SignalP"/>
    </source>
</evidence>
<keyword evidence="3" id="KW-1185">Reference proteome</keyword>
<proteinExistence type="predicted"/>
<evidence type="ECO:0000313" key="2">
    <source>
        <dbReference type="EMBL" id="QSE97347.1"/>
    </source>
</evidence>
<keyword evidence="1" id="KW-0732">Signal</keyword>
<name>A0A975A1B4_9BACT</name>
<dbReference type="Gene3D" id="3.40.50.1110">
    <property type="entry name" value="SGNH hydrolase"/>
    <property type="match status" value="1"/>
</dbReference>
<dbReference type="KEGG" id="fuv:JR347_17455"/>
<sequence length="225" mass="24910">MKLALINLLIICCFLTACAEDDTTSPNNTQSGSSNPIDDSSNPSKGELKLLFIGNSLTYTNNLPQLVEKLGEDDDYNLVTSMIAEPNYALEDHINDGEIQGLIETQEFDFVIIQQGPSSQAYGRESLISFGGQIKEMCDNGGAQLIYFMVWPAITYYYTFDGVIANYTNAATINNALLAPVGKVWKKHFDLTNDFSYYGPDSFHPSVKGSEKAAEIIWKTIMENN</sequence>